<evidence type="ECO:0000313" key="1">
    <source>
        <dbReference type="EMBL" id="GBO35815.1"/>
    </source>
</evidence>
<gene>
    <name evidence="1" type="ORF">AVEN_155345_1</name>
</gene>
<reference evidence="1 2" key="1">
    <citation type="journal article" date="2019" name="Sci. Rep.">
        <title>Orb-weaving spider Araneus ventricosus genome elucidates the spidroin gene catalogue.</title>
        <authorList>
            <person name="Kono N."/>
            <person name="Nakamura H."/>
            <person name="Ohtoshi R."/>
            <person name="Moran D.A.P."/>
            <person name="Shinohara A."/>
            <person name="Yoshida Y."/>
            <person name="Fujiwara M."/>
            <person name="Mori M."/>
            <person name="Tomita M."/>
            <person name="Arakawa K."/>
        </authorList>
    </citation>
    <scope>NUCLEOTIDE SEQUENCE [LARGE SCALE GENOMIC DNA]</scope>
</reference>
<proteinExistence type="predicted"/>
<organism evidence="1 2">
    <name type="scientific">Araneus ventricosus</name>
    <name type="common">Orbweaver spider</name>
    <name type="synonym">Epeira ventricosa</name>
    <dbReference type="NCBI Taxonomy" id="182803"/>
    <lineage>
        <taxon>Eukaryota</taxon>
        <taxon>Metazoa</taxon>
        <taxon>Ecdysozoa</taxon>
        <taxon>Arthropoda</taxon>
        <taxon>Chelicerata</taxon>
        <taxon>Arachnida</taxon>
        <taxon>Araneae</taxon>
        <taxon>Araneomorphae</taxon>
        <taxon>Entelegynae</taxon>
        <taxon>Araneoidea</taxon>
        <taxon>Araneidae</taxon>
        <taxon>Araneus</taxon>
    </lineage>
</organism>
<dbReference type="Proteomes" id="UP000499080">
    <property type="component" value="Unassembled WGS sequence"/>
</dbReference>
<evidence type="ECO:0000313" key="2">
    <source>
        <dbReference type="Proteomes" id="UP000499080"/>
    </source>
</evidence>
<dbReference type="EMBL" id="BGPR01059869">
    <property type="protein sequence ID" value="GBO35815.1"/>
    <property type="molecule type" value="Genomic_DNA"/>
</dbReference>
<name>A0A4Y2WEC6_ARAVE</name>
<accession>A0A4Y2WEC6</accession>
<dbReference type="AlphaFoldDB" id="A0A4Y2WEC6"/>
<keyword evidence="2" id="KW-1185">Reference proteome</keyword>
<sequence length="80" mass="8751">MVLWGALSFWFDANGSRTVRDKPHPVGFSANAKGFSVHVGTCSSEVRYSPRTSFEPAWSNLQTYAYSKAPPKTPPTSIGD</sequence>
<protein>
    <submittedName>
        <fullName evidence="1">Uncharacterized protein</fullName>
    </submittedName>
</protein>
<comment type="caution">
    <text evidence="1">The sequence shown here is derived from an EMBL/GenBank/DDBJ whole genome shotgun (WGS) entry which is preliminary data.</text>
</comment>